<accession>A0A1V8NS86</accession>
<dbReference type="Pfam" id="PF11740">
    <property type="entry name" value="KfrA_N"/>
    <property type="match status" value="1"/>
</dbReference>
<evidence type="ECO:0000313" key="2">
    <source>
        <dbReference type="EMBL" id="OQM39197.1"/>
    </source>
</evidence>
<name>A0A1V8NS86_CITBR</name>
<dbReference type="EMBL" id="NAEW01000030">
    <property type="protein sequence ID" value="OQM39197.1"/>
    <property type="molecule type" value="Genomic_DNA"/>
</dbReference>
<gene>
    <name evidence="2" type="ORF">BZK42_26190</name>
</gene>
<protein>
    <recommendedName>
        <fullName evidence="1">KfrA N-terminal DNA-binding domain-containing protein</fullName>
    </recommendedName>
</protein>
<sequence>MYFSPSLCVPGFFGFRYVGAAAELDQEGQNPTLARMRKKLGGGSFTTIREQMASLRGELQAVTLCHQEIVAAIKQKTAPAQ</sequence>
<reference evidence="2 3" key="1">
    <citation type="submission" date="2017-03" db="EMBL/GenBank/DDBJ databases">
        <authorList>
            <person name="Afonso C.L."/>
            <person name="Miller P.J."/>
            <person name="Scott M.A."/>
            <person name="Spackman E."/>
            <person name="Goraichik I."/>
            <person name="Dimitrov K.M."/>
            <person name="Suarez D.L."/>
            <person name="Swayne D.E."/>
        </authorList>
    </citation>
    <scope>NUCLEOTIDE SEQUENCE [LARGE SCALE GENOMIC DNA]</scope>
    <source>
        <strain evidence="2 3">ATCC 51113</strain>
    </source>
</reference>
<dbReference type="InterPro" id="IPR021104">
    <property type="entry name" value="KfrA_DNA-bd_N"/>
</dbReference>
<evidence type="ECO:0000259" key="1">
    <source>
        <dbReference type="Pfam" id="PF11740"/>
    </source>
</evidence>
<comment type="caution">
    <text evidence="2">The sequence shown here is derived from an EMBL/GenBank/DDBJ whole genome shotgun (WGS) entry which is preliminary data.</text>
</comment>
<dbReference type="AlphaFoldDB" id="A0A1V8NS86"/>
<dbReference type="RefSeq" id="WP_080860980.1">
    <property type="nucleotide sequence ID" value="NZ_CP077405.1"/>
</dbReference>
<organism evidence="2 3">
    <name type="scientific">Citrobacter braakii</name>
    <dbReference type="NCBI Taxonomy" id="57706"/>
    <lineage>
        <taxon>Bacteria</taxon>
        <taxon>Pseudomonadati</taxon>
        <taxon>Pseudomonadota</taxon>
        <taxon>Gammaproteobacteria</taxon>
        <taxon>Enterobacterales</taxon>
        <taxon>Enterobacteriaceae</taxon>
        <taxon>Citrobacter</taxon>
        <taxon>Citrobacter freundii complex</taxon>
    </lineage>
</organism>
<evidence type="ECO:0000313" key="3">
    <source>
        <dbReference type="Proteomes" id="UP000192573"/>
    </source>
</evidence>
<proteinExistence type="predicted"/>
<feature type="domain" description="KfrA N-terminal DNA-binding" evidence="1">
    <location>
        <begin position="20"/>
        <end position="65"/>
    </location>
</feature>
<dbReference type="Proteomes" id="UP000192573">
    <property type="component" value="Unassembled WGS sequence"/>
</dbReference>